<sequence precursor="true">MKLLPIWFFCALGLLSFGTAHAETADSEQPIQIFSDKFDGDDVKQVAIYTGDVAVHQGTLEIHGNKLVLTVDPQGYRHAVMTPLKGKLVTFKQRRDQKTPGVEEWMHGKGNELTYDEKRNVLILTHRAEVARSENGVLKDESKGDKITYNLTNSTAIIDGNKAKGPSGRVSTVIAPRDSNMDAGKPLELQGSRRVSP</sequence>
<gene>
    <name evidence="4 6" type="primary">lptA</name>
    <name evidence="6" type="ORF">GMD42_01990</name>
</gene>
<name>A0A6I3S353_9BURK</name>
<comment type="subunit">
    <text evidence="4">Component of the lipopolysaccharide transport and assembly complex.</text>
</comment>
<dbReference type="Gene3D" id="2.60.450.10">
    <property type="entry name" value="Lipopolysaccharide (LPS) transport protein A like domain"/>
    <property type="match status" value="1"/>
</dbReference>
<keyword evidence="3 4" id="KW-0574">Periplasm</keyword>
<dbReference type="Proteomes" id="UP000462362">
    <property type="component" value="Unassembled WGS sequence"/>
</dbReference>
<feature type="signal peptide" evidence="4">
    <location>
        <begin position="1"/>
        <end position="22"/>
    </location>
</feature>
<dbReference type="HAMAP" id="MF_01914">
    <property type="entry name" value="LPS_assembly_LptA"/>
    <property type="match status" value="1"/>
</dbReference>
<keyword evidence="1 4" id="KW-0813">Transport</keyword>
<dbReference type="GO" id="GO:0001530">
    <property type="term" value="F:lipopolysaccharide binding"/>
    <property type="evidence" value="ECO:0007669"/>
    <property type="project" value="InterPro"/>
</dbReference>
<evidence type="ECO:0000256" key="3">
    <source>
        <dbReference type="ARBA" id="ARBA00022764"/>
    </source>
</evidence>
<dbReference type="InterPro" id="IPR052037">
    <property type="entry name" value="LPS_export_LptA"/>
</dbReference>
<dbReference type="RefSeq" id="WP_008865029.1">
    <property type="nucleotide sequence ID" value="NZ_CAJUON010000002.1"/>
</dbReference>
<dbReference type="NCBIfam" id="TIGR03002">
    <property type="entry name" value="outer_YhbN_LptA"/>
    <property type="match status" value="1"/>
</dbReference>
<keyword evidence="2 4" id="KW-0732">Signal</keyword>
<evidence type="ECO:0000256" key="4">
    <source>
        <dbReference type="HAMAP-Rule" id="MF_01914"/>
    </source>
</evidence>
<evidence type="ECO:0000313" key="6">
    <source>
        <dbReference type="EMBL" id="MTU42409.1"/>
    </source>
</evidence>
<dbReference type="EMBL" id="WNCL01000003">
    <property type="protein sequence ID" value="MTU42409.1"/>
    <property type="molecule type" value="Genomic_DNA"/>
</dbReference>
<dbReference type="Pfam" id="PF03968">
    <property type="entry name" value="LptD_N"/>
    <property type="match status" value="1"/>
</dbReference>
<dbReference type="GO" id="GO:0015920">
    <property type="term" value="P:lipopolysaccharide transport"/>
    <property type="evidence" value="ECO:0007669"/>
    <property type="project" value="UniProtKB-UniRule"/>
</dbReference>
<organism evidence="6 7">
    <name type="scientific">Parasutterella excrementihominis</name>
    <dbReference type="NCBI Taxonomy" id="487175"/>
    <lineage>
        <taxon>Bacteria</taxon>
        <taxon>Pseudomonadati</taxon>
        <taxon>Pseudomonadota</taxon>
        <taxon>Betaproteobacteria</taxon>
        <taxon>Burkholderiales</taxon>
        <taxon>Sutterellaceae</taxon>
        <taxon>Parasutterella</taxon>
    </lineage>
</organism>
<evidence type="ECO:0000259" key="5">
    <source>
        <dbReference type="Pfam" id="PF03968"/>
    </source>
</evidence>
<dbReference type="PANTHER" id="PTHR36504">
    <property type="entry name" value="LIPOPOLYSACCHARIDE EXPORT SYSTEM PROTEIN LPTA"/>
    <property type="match status" value="1"/>
</dbReference>
<comment type="caution">
    <text evidence="6">The sequence shown here is derived from an EMBL/GenBank/DDBJ whole genome shotgun (WGS) entry which is preliminary data.</text>
</comment>
<dbReference type="GO" id="GO:0030288">
    <property type="term" value="C:outer membrane-bounded periplasmic space"/>
    <property type="evidence" value="ECO:0007669"/>
    <property type="project" value="TreeGrafter"/>
</dbReference>
<dbReference type="GO" id="GO:0009279">
    <property type="term" value="C:cell outer membrane"/>
    <property type="evidence" value="ECO:0007669"/>
    <property type="project" value="TreeGrafter"/>
</dbReference>
<evidence type="ECO:0000256" key="1">
    <source>
        <dbReference type="ARBA" id="ARBA00022448"/>
    </source>
</evidence>
<comment type="similarity">
    <text evidence="4">Belongs to the LptA family.</text>
</comment>
<accession>A0A6I3S353</accession>
<reference evidence="6 7" key="1">
    <citation type="journal article" date="2019" name="Nat. Med.">
        <title>A library of human gut bacterial isolates paired with longitudinal multiomics data enables mechanistic microbiome research.</title>
        <authorList>
            <person name="Poyet M."/>
            <person name="Groussin M."/>
            <person name="Gibbons S.M."/>
            <person name="Avila-Pacheco J."/>
            <person name="Jiang X."/>
            <person name="Kearney S.M."/>
            <person name="Perrotta A.R."/>
            <person name="Berdy B."/>
            <person name="Zhao S."/>
            <person name="Lieberman T.D."/>
            <person name="Swanson P.K."/>
            <person name="Smith M."/>
            <person name="Roesemann S."/>
            <person name="Alexander J.E."/>
            <person name="Rich S.A."/>
            <person name="Livny J."/>
            <person name="Vlamakis H."/>
            <person name="Clish C."/>
            <person name="Bullock K."/>
            <person name="Deik A."/>
            <person name="Scott J."/>
            <person name="Pierce K.A."/>
            <person name="Xavier R.J."/>
            <person name="Alm E.J."/>
        </authorList>
    </citation>
    <scope>NUCLEOTIDE SEQUENCE [LARGE SCALE GENOMIC DNA]</scope>
    <source>
        <strain evidence="6 7">BIOML-A2</strain>
    </source>
</reference>
<dbReference type="InterPro" id="IPR014340">
    <property type="entry name" value="LptA"/>
</dbReference>
<dbReference type="PANTHER" id="PTHR36504:SF1">
    <property type="entry name" value="LIPOPOLYSACCHARIDE EXPORT SYSTEM PROTEIN LPTA"/>
    <property type="match status" value="1"/>
</dbReference>
<feature type="domain" description="Organic solvent tolerance-like N-terminal" evidence="5">
    <location>
        <begin position="32"/>
        <end position="152"/>
    </location>
</feature>
<dbReference type="GeneID" id="43349872"/>
<comment type="subcellular location">
    <subcellularLocation>
        <location evidence="4">Periplasm</location>
    </subcellularLocation>
</comment>
<evidence type="ECO:0000313" key="7">
    <source>
        <dbReference type="Proteomes" id="UP000462362"/>
    </source>
</evidence>
<dbReference type="GO" id="GO:0043165">
    <property type="term" value="P:Gram-negative-bacterium-type cell outer membrane assembly"/>
    <property type="evidence" value="ECO:0007669"/>
    <property type="project" value="UniProtKB-UniRule"/>
</dbReference>
<dbReference type="InterPro" id="IPR005653">
    <property type="entry name" value="OstA-like_N"/>
</dbReference>
<proteinExistence type="inferred from homology"/>
<dbReference type="GO" id="GO:0017089">
    <property type="term" value="F:glycolipid transfer activity"/>
    <property type="evidence" value="ECO:0007669"/>
    <property type="project" value="TreeGrafter"/>
</dbReference>
<comment type="function">
    <text evidence="4">Involved in the assembly of lipopolysaccharide (LPS). Required for the translocation of LPS from the inner membrane to the outer membrane.</text>
</comment>
<dbReference type="AlphaFoldDB" id="A0A6I3S353"/>
<feature type="chain" id="PRO_5031680572" description="Lipopolysaccharide export system protein LptA" evidence="4">
    <location>
        <begin position="23"/>
        <end position="197"/>
    </location>
</feature>
<protein>
    <recommendedName>
        <fullName evidence="4">Lipopolysaccharide export system protein LptA</fullName>
    </recommendedName>
</protein>
<evidence type="ECO:0000256" key="2">
    <source>
        <dbReference type="ARBA" id="ARBA00022729"/>
    </source>
</evidence>